<feature type="compositionally biased region" description="Basic residues" evidence="1">
    <location>
        <begin position="393"/>
        <end position="408"/>
    </location>
</feature>
<feature type="compositionally biased region" description="Basic and acidic residues" evidence="1">
    <location>
        <begin position="441"/>
        <end position="452"/>
    </location>
</feature>
<feature type="region of interest" description="Disordered" evidence="1">
    <location>
        <begin position="365"/>
        <end position="408"/>
    </location>
</feature>
<feature type="region of interest" description="Disordered" evidence="1">
    <location>
        <begin position="1"/>
        <end position="60"/>
    </location>
</feature>
<organism evidence="2 3">
    <name type="scientific">Plectus sambesii</name>
    <dbReference type="NCBI Taxonomy" id="2011161"/>
    <lineage>
        <taxon>Eukaryota</taxon>
        <taxon>Metazoa</taxon>
        <taxon>Ecdysozoa</taxon>
        <taxon>Nematoda</taxon>
        <taxon>Chromadorea</taxon>
        <taxon>Plectida</taxon>
        <taxon>Plectina</taxon>
        <taxon>Plectoidea</taxon>
        <taxon>Plectidae</taxon>
        <taxon>Plectus</taxon>
    </lineage>
</organism>
<reference evidence="3" key="1">
    <citation type="submission" date="2022-11" db="UniProtKB">
        <authorList>
            <consortium name="WormBaseParasite"/>
        </authorList>
    </citation>
    <scope>IDENTIFICATION</scope>
</reference>
<feature type="region of interest" description="Disordered" evidence="1">
    <location>
        <begin position="522"/>
        <end position="550"/>
    </location>
</feature>
<proteinExistence type="predicted"/>
<feature type="compositionally biased region" description="Basic and acidic residues" evidence="1">
    <location>
        <begin position="370"/>
        <end position="382"/>
    </location>
</feature>
<evidence type="ECO:0000313" key="3">
    <source>
        <dbReference type="WBParaSite" id="PSAMB.scaffold72size86698.g1411.t1"/>
    </source>
</evidence>
<dbReference type="AlphaFoldDB" id="A0A914XAQ0"/>
<sequence>MAASQHEQKKVRVVISSPTPQRGPLTARRIAPTTTATPLRRRRATKVERERAANSPTRRIKQIRQRRQMMEETPMPRASRDFSKIVPDDWWMSFNTLDEHFAWSIVRRQVQTQLLKFEFLVCPVAFGMAAPRMTDLLTVFTRPLVRLERREHNRIVRQRFMRHVHHLLTGKTGNAALDTSDAVNEYDDPSPHLMLLGPADRIGALSAMGRRKTRNVTTTPLQAMYRAMLSQSHMGLTKSIDMTFFGIRWSSVPVFGPREYQLRVRLIAALRKSRDPLHARPPTNLFIVHDVVWAERAKIRLTIGDDVYERWTGRVNLGYKLAMYDRFSPAGMVAFPTDYADPMLYFDKMLSPRHTMWVEPPAGFDEEEGELKRTSKHGEPKSGSETSAPSRFSRGHRTKYSMRTKAKLKKITPNASMSALYGSLLEVPSRVNSRSLTRSRSRSEEKRDDSVHLRLPRSRSASALLTHADDPSKEPANHSNESPDYIISPDTASLGSSEETPAHSFVRGLRPNKTRMFKSKLLQARSRSTSTATGLPPMKRLGRRMNGGARRSRSASAVLMSTAVSAVSAALGDSSYAQREFLSDRSYSTDVSYTELLFEPTRVASAFDSILEGRDFFSSAENMRGPVRNLPPF</sequence>
<accession>A0A914XAQ0</accession>
<dbReference type="Proteomes" id="UP000887566">
    <property type="component" value="Unplaced"/>
</dbReference>
<keyword evidence="2" id="KW-1185">Reference proteome</keyword>
<feature type="compositionally biased region" description="Low complexity" evidence="1">
    <location>
        <begin position="24"/>
        <end position="38"/>
    </location>
</feature>
<name>A0A914XAQ0_9BILA</name>
<dbReference type="WBParaSite" id="PSAMB.scaffold72size86698.g1411.t1">
    <property type="protein sequence ID" value="PSAMB.scaffold72size86698.g1411.t1"/>
    <property type="gene ID" value="PSAMB.scaffold72size86698.g1411"/>
</dbReference>
<feature type="compositionally biased region" description="Polar residues" evidence="1">
    <location>
        <begin position="490"/>
        <end position="499"/>
    </location>
</feature>
<feature type="compositionally biased region" description="Basic and acidic residues" evidence="1">
    <location>
        <begin position="1"/>
        <end position="10"/>
    </location>
</feature>
<evidence type="ECO:0000256" key="1">
    <source>
        <dbReference type="SAM" id="MobiDB-lite"/>
    </source>
</evidence>
<evidence type="ECO:0000313" key="2">
    <source>
        <dbReference type="Proteomes" id="UP000887566"/>
    </source>
</evidence>
<protein>
    <submittedName>
        <fullName evidence="3">Uncharacterized protein</fullName>
    </submittedName>
</protein>
<feature type="compositionally biased region" description="Basic and acidic residues" evidence="1">
    <location>
        <begin position="467"/>
        <end position="476"/>
    </location>
</feature>
<feature type="region of interest" description="Disordered" evidence="1">
    <location>
        <begin position="430"/>
        <end position="510"/>
    </location>
</feature>